<organism evidence="1 2">
    <name type="scientific">Mesorhizobium caraganae</name>
    <dbReference type="NCBI Taxonomy" id="483206"/>
    <lineage>
        <taxon>Bacteria</taxon>
        <taxon>Pseudomonadati</taxon>
        <taxon>Pseudomonadota</taxon>
        <taxon>Alphaproteobacteria</taxon>
        <taxon>Hyphomicrobiales</taxon>
        <taxon>Phyllobacteriaceae</taxon>
        <taxon>Mesorhizobium</taxon>
    </lineage>
</organism>
<keyword evidence="2" id="KW-1185">Reference proteome</keyword>
<comment type="caution">
    <text evidence="1">The sequence shown here is derived from an EMBL/GenBank/DDBJ whole genome shotgun (WGS) entry which is preliminary data.</text>
</comment>
<evidence type="ECO:0000313" key="2">
    <source>
        <dbReference type="Proteomes" id="UP001433071"/>
    </source>
</evidence>
<dbReference type="RefSeq" id="WP_352561960.1">
    <property type="nucleotide sequence ID" value="NZ_JAMYQB010000032.1"/>
</dbReference>
<gene>
    <name evidence="1" type="ORF">NKI36_28655</name>
</gene>
<dbReference type="EMBL" id="JAMYQB010000032">
    <property type="protein sequence ID" value="MER9407985.1"/>
    <property type="molecule type" value="Genomic_DNA"/>
</dbReference>
<name>A0ABV1Z7N3_9HYPH</name>
<evidence type="ECO:0000313" key="1">
    <source>
        <dbReference type="EMBL" id="MER9407985.1"/>
    </source>
</evidence>
<sequence>MVHPKADIPVEFFDAQADYRRYVSDSLRKGKATIGSLPGVIVKSLQEQKIANWLWQHSVSFAYERQIAVEDDDGTVRHLHPDFYYPQTETVHEDFALNADGTSPFADYALHAEKKRQAYRRKEIDFFETSSPGQ</sequence>
<reference evidence="1 2" key="1">
    <citation type="journal article" date="2024" name="Proc. Natl. Acad. Sci. U.S.A.">
        <title>The evolutionary genomics of adaptation to stress in wild rhizobium bacteria.</title>
        <authorList>
            <person name="Kehlet-Delgado H."/>
            <person name="Montoya A.P."/>
            <person name="Jensen K.T."/>
            <person name="Wendlandt C.E."/>
            <person name="Dexheimer C."/>
            <person name="Roberts M."/>
            <person name="Torres Martinez L."/>
            <person name="Friesen M.L."/>
            <person name="Griffitts J.S."/>
            <person name="Porter S.S."/>
        </authorList>
    </citation>
    <scope>NUCLEOTIDE SEQUENCE [LARGE SCALE GENOMIC DNA]</scope>
    <source>
        <strain evidence="1 2">M0641</strain>
    </source>
</reference>
<protein>
    <submittedName>
        <fullName evidence="1">Uncharacterized protein</fullName>
    </submittedName>
</protein>
<proteinExistence type="predicted"/>
<accession>A0ABV1Z7N3</accession>
<dbReference type="Proteomes" id="UP001433071">
    <property type="component" value="Unassembled WGS sequence"/>
</dbReference>